<keyword evidence="1" id="KW-0805">Transcription regulation</keyword>
<proteinExistence type="predicted"/>
<feature type="domain" description="HTH araC/xylS-type" evidence="5">
    <location>
        <begin position="432"/>
        <end position="544"/>
    </location>
</feature>
<dbReference type="PROSITE" id="PS01124">
    <property type="entry name" value="HTH_ARAC_FAMILY_2"/>
    <property type="match status" value="1"/>
</dbReference>
<accession>A0ABW2Z6C6</accession>
<evidence type="ECO:0000256" key="2">
    <source>
        <dbReference type="ARBA" id="ARBA00023125"/>
    </source>
</evidence>
<dbReference type="SMART" id="SM00342">
    <property type="entry name" value="HTH_ARAC"/>
    <property type="match status" value="1"/>
</dbReference>
<keyword evidence="2" id="KW-0238">DNA-binding</keyword>
<organism evidence="6 7">
    <name type="scientific">Lutibacter aestuarii</name>
    <dbReference type="NCBI Taxonomy" id="861111"/>
    <lineage>
        <taxon>Bacteria</taxon>
        <taxon>Pseudomonadati</taxon>
        <taxon>Bacteroidota</taxon>
        <taxon>Flavobacteriia</taxon>
        <taxon>Flavobacteriales</taxon>
        <taxon>Flavobacteriaceae</taxon>
        <taxon>Lutibacter</taxon>
    </lineage>
</organism>
<dbReference type="Gene3D" id="1.25.40.10">
    <property type="entry name" value="Tetratricopeptide repeat domain"/>
    <property type="match status" value="1"/>
</dbReference>
<evidence type="ECO:0000259" key="5">
    <source>
        <dbReference type="PROSITE" id="PS01124"/>
    </source>
</evidence>
<dbReference type="PANTHER" id="PTHR43280">
    <property type="entry name" value="ARAC-FAMILY TRANSCRIPTIONAL REGULATOR"/>
    <property type="match status" value="1"/>
</dbReference>
<dbReference type="Gene3D" id="1.10.10.60">
    <property type="entry name" value="Homeodomain-like"/>
    <property type="match status" value="2"/>
</dbReference>
<dbReference type="EMBL" id="JBHTIC010000006">
    <property type="protein sequence ID" value="MFD0761707.1"/>
    <property type="molecule type" value="Genomic_DNA"/>
</dbReference>
<dbReference type="Proteomes" id="UP001597032">
    <property type="component" value="Unassembled WGS sequence"/>
</dbReference>
<evidence type="ECO:0000256" key="3">
    <source>
        <dbReference type="ARBA" id="ARBA00023163"/>
    </source>
</evidence>
<keyword evidence="7" id="KW-1185">Reference proteome</keyword>
<dbReference type="Pfam" id="PF12833">
    <property type="entry name" value="HTH_18"/>
    <property type="match status" value="1"/>
</dbReference>
<dbReference type="PANTHER" id="PTHR43280:SF28">
    <property type="entry name" value="HTH-TYPE TRANSCRIPTIONAL ACTIVATOR RHAS"/>
    <property type="match status" value="1"/>
</dbReference>
<dbReference type="SUPFAM" id="SSF46689">
    <property type="entry name" value="Homeodomain-like"/>
    <property type="match status" value="1"/>
</dbReference>
<keyword evidence="4" id="KW-1133">Transmembrane helix</keyword>
<gene>
    <name evidence="6" type="ORF">ACFQZW_06395</name>
</gene>
<keyword evidence="4" id="KW-0812">Transmembrane</keyword>
<feature type="transmembrane region" description="Helical" evidence="4">
    <location>
        <begin position="374"/>
        <end position="393"/>
    </location>
</feature>
<evidence type="ECO:0000313" key="6">
    <source>
        <dbReference type="EMBL" id="MFD0761707.1"/>
    </source>
</evidence>
<dbReference type="SUPFAM" id="SSF81901">
    <property type="entry name" value="HCP-like"/>
    <property type="match status" value="1"/>
</dbReference>
<dbReference type="SUPFAM" id="SSF48452">
    <property type="entry name" value="TPR-like"/>
    <property type="match status" value="1"/>
</dbReference>
<evidence type="ECO:0000313" key="7">
    <source>
        <dbReference type="Proteomes" id="UP001597032"/>
    </source>
</evidence>
<protein>
    <submittedName>
        <fullName evidence="6">Helix-turn-helix domain-containing protein</fullName>
    </submittedName>
</protein>
<name>A0ABW2Z6C6_9FLAO</name>
<reference evidence="7" key="1">
    <citation type="journal article" date="2019" name="Int. J. Syst. Evol. Microbiol.">
        <title>The Global Catalogue of Microorganisms (GCM) 10K type strain sequencing project: providing services to taxonomists for standard genome sequencing and annotation.</title>
        <authorList>
            <consortium name="The Broad Institute Genomics Platform"/>
            <consortium name="The Broad Institute Genome Sequencing Center for Infectious Disease"/>
            <person name="Wu L."/>
            <person name="Ma J."/>
        </authorList>
    </citation>
    <scope>NUCLEOTIDE SEQUENCE [LARGE SCALE GENOMIC DNA]</scope>
    <source>
        <strain evidence="7">CCUG 60022</strain>
    </source>
</reference>
<dbReference type="InterPro" id="IPR011990">
    <property type="entry name" value="TPR-like_helical_dom_sf"/>
</dbReference>
<evidence type="ECO:0000256" key="1">
    <source>
        <dbReference type="ARBA" id="ARBA00023015"/>
    </source>
</evidence>
<keyword evidence="4" id="KW-0472">Membrane</keyword>
<evidence type="ECO:0000256" key="4">
    <source>
        <dbReference type="SAM" id="Phobius"/>
    </source>
</evidence>
<comment type="caution">
    <text evidence="6">The sequence shown here is derived from an EMBL/GenBank/DDBJ whole genome shotgun (WGS) entry which is preliminary data.</text>
</comment>
<dbReference type="RefSeq" id="WP_386781876.1">
    <property type="nucleotide sequence ID" value="NZ_JBHTIC010000006.1"/>
</dbReference>
<dbReference type="InterPro" id="IPR018060">
    <property type="entry name" value="HTH_AraC"/>
</dbReference>
<keyword evidence="3" id="KW-0804">Transcription</keyword>
<dbReference type="InterPro" id="IPR009057">
    <property type="entry name" value="Homeodomain-like_sf"/>
</dbReference>
<sequence length="551" mass="64911">MLFSKSYTQNKKQFYIPDSLKNYTFQELYERQNVFKNDLNKLKIYSTAYLHKAKNENDTIKIANGYSQFASNFFINNPENAIKYYDSIINLTDGLSDLDYPGYGYLYKGSVQFIIGKYNKALENLLIAQKLATLKNNKKQHLEIKNQIGSIKLIWGNYTEAKKEFKYVLKNFDSINIPKNFITIKHQSLYFLSYSYLKEKSFDSAYFYANKYFALEKDLGIKKAEFNYKELLAEIEYYKANYKKTIKLLDEISVDDFYTTSFNYMFLYGSSLNKLNKKEEAFHYFKLADSIYNSTNDLMPEVRMVQEFFIDYYKEKKEIKNQLKYINKLLYVDSIINFNSKTLNETITKKYDTPILIAEKEKIIYELNNHHKNYNLIIIILSSLTLISSILIVRNKRKQKKLNKRIKSLENNSSKNKKLATKFNSGIEGVPQNVIDSILNNLNSFEKNHLFLNNKIKLNSLAKSLNTNANYLSKVINHFKEKNFNTYLTDLRIDYCISKLKAEKIYRKFTIQAIAYEAGFNNTESFSKAFHKKTGVYPSNFIKKLNKKLEI</sequence>